<evidence type="ECO:0000259" key="6">
    <source>
        <dbReference type="PROSITE" id="PS50928"/>
    </source>
</evidence>
<dbReference type="PROSITE" id="PS50928">
    <property type="entry name" value="ABC_TM1"/>
    <property type="match status" value="1"/>
</dbReference>
<feature type="transmembrane region" description="Helical" evidence="5">
    <location>
        <begin position="34"/>
        <end position="58"/>
    </location>
</feature>
<keyword evidence="4 5" id="KW-0472">Membrane</keyword>
<organism evidence="7 8">
    <name type="scientific">Thermoproteota archaeon</name>
    <dbReference type="NCBI Taxonomy" id="2056631"/>
    <lineage>
        <taxon>Archaea</taxon>
        <taxon>Thermoproteota</taxon>
    </lineage>
</organism>
<dbReference type="PANTHER" id="PTHR43839">
    <property type="entry name" value="OPPC IN A BINDING PROTEIN-DEPENDENT TRANSPORT SYSTEM"/>
    <property type="match status" value="1"/>
</dbReference>
<keyword evidence="3 5" id="KW-1133">Transmembrane helix</keyword>
<comment type="caution">
    <text evidence="7">The sequence shown here is derived from an EMBL/GenBank/DDBJ whole genome shotgun (WGS) entry which is preliminary data.</text>
</comment>
<feature type="transmembrane region" description="Helical" evidence="5">
    <location>
        <begin position="323"/>
        <end position="350"/>
    </location>
</feature>
<reference evidence="7 8" key="1">
    <citation type="submission" date="2018-06" db="EMBL/GenBank/DDBJ databases">
        <title>Extensive metabolic versatility and redundancy in microbially diverse, dynamic hydrothermal sediments.</title>
        <authorList>
            <person name="Dombrowski N."/>
            <person name="Teske A."/>
            <person name="Baker B.J."/>
        </authorList>
    </citation>
    <scope>NUCLEOTIDE SEQUENCE [LARGE SCALE GENOMIC DNA]</scope>
    <source>
        <strain evidence="7">B29_G17</strain>
    </source>
</reference>
<evidence type="ECO:0000256" key="5">
    <source>
        <dbReference type="RuleBase" id="RU363032"/>
    </source>
</evidence>
<evidence type="ECO:0000256" key="3">
    <source>
        <dbReference type="ARBA" id="ARBA00022989"/>
    </source>
</evidence>
<feature type="transmembrane region" description="Helical" evidence="5">
    <location>
        <begin position="444"/>
        <end position="469"/>
    </location>
</feature>
<evidence type="ECO:0000313" key="8">
    <source>
        <dbReference type="Proteomes" id="UP000268446"/>
    </source>
</evidence>
<dbReference type="Gene3D" id="1.10.3720.10">
    <property type="entry name" value="MetI-like"/>
    <property type="match status" value="1"/>
</dbReference>
<evidence type="ECO:0000313" key="7">
    <source>
        <dbReference type="EMBL" id="RLE51028.1"/>
    </source>
</evidence>
<feature type="transmembrane region" description="Helical" evidence="5">
    <location>
        <begin position="392"/>
        <end position="410"/>
    </location>
</feature>
<dbReference type="SUPFAM" id="SSF161098">
    <property type="entry name" value="MetI-like"/>
    <property type="match status" value="1"/>
</dbReference>
<protein>
    <recommendedName>
        <fullName evidence="6">ABC transmembrane type-1 domain-containing protein</fullName>
    </recommendedName>
</protein>
<dbReference type="GO" id="GO:0055085">
    <property type="term" value="P:transmembrane transport"/>
    <property type="evidence" value="ECO:0007669"/>
    <property type="project" value="InterPro"/>
</dbReference>
<keyword evidence="2 5" id="KW-0812">Transmembrane</keyword>
<accession>A0A497EWG6</accession>
<dbReference type="Proteomes" id="UP000268446">
    <property type="component" value="Unassembled WGS sequence"/>
</dbReference>
<proteinExistence type="inferred from homology"/>
<dbReference type="CDD" id="cd06261">
    <property type="entry name" value="TM_PBP2"/>
    <property type="match status" value="1"/>
</dbReference>
<feature type="domain" description="ABC transmembrane type-1" evidence="6">
    <location>
        <begin position="275"/>
        <end position="466"/>
    </location>
</feature>
<comment type="similarity">
    <text evidence="5">Belongs to the binding-protein-dependent transport system permease family.</text>
</comment>
<name>A0A497EWG6_9CREN</name>
<dbReference type="InterPro" id="IPR035906">
    <property type="entry name" value="MetI-like_sf"/>
</dbReference>
<evidence type="ECO:0000256" key="1">
    <source>
        <dbReference type="ARBA" id="ARBA00004141"/>
    </source>
</evidence>
<evidence type="ECO:0000256" key="4">
    <source>
        <dbReference type="ARBA" id="ARBA00023136"/>
    </source>
</evidence>
<evidence type="ECO:0000256" key="2">
    <source>
        <dbReference type="ARBA" id="ARBA00022692"/>
    </source>
</evidence>
<dbReference type="AlphaFoldDB" id="A0A497EWG6"/>
<dbReference type="InterPro" id="IPR000515">
    <property type="entry name" value="MetI-like"/>
</dbReference>
<sequence length="479" mass="53739">MLMSERVKKYVNVYRKVKWIKLRMFLDDFKRSKLGMTGIIMLVSFVVISVLVVTNAIIPPDLPKKWNSPEAWSEYPELAPPEWWFKLIGQPVFPQTVIEKEFPPDTEDAMVVFYYEADAFPTDARLEIELLTKETNIVRLTVIVSRPDDLKITMYDKTVSITERTNTSSTTTSIGLFIRRDAEISRILVNFYNLNVSADIVNNLCLIFAEVSQDMWSLSKARPLKGSYVFIIKASTFEGEVSVNRVKLILYSNAFGLMGTDSYRRDLFLGLLWGFPVALLIGIVTSVLTTAVGVIYAIISAYYGGYVDEAMQRIVDIVSSIPLLPILILVAMISGPNIWLTIGILVALTWTGGIKTIRAMVFQIREATYIEMARVAGASTRWILLKHILPQVLPYSFYLMVIGVPGYILLEAGLSYLGLGDPTIPTWGQILHDASVHGAALCGYWWWVIPPGLLIALVGLSFAMIGVAVDKILNPKLRY</sequence>
<feature type="transmembrane region" description="Helical" evidence="5">
    <location>
        <begin position="271"/>
        <end position="303"/>
    </location>
</feature>
<dbReference type="PANTHER" id="PTHR43839:SF1">
    <property type="entry name" value="OPPC IN A BINDING PROTEIN-DEPENDENT TRANSPORT SYSTEM"/>
    <property type="match status" value="1"/>
</dbReference>
<gene>
    <name evidence="7" type="ORF">DRJ20_02710</name>
</gene>
<comment type="subcellular location">
    <subcellularLocation>
        <location evidence="5">Cell membrane</location>
        <topology evidence="5">Multi-pass membrane protein</topology>
    </subcellularLocation>
    <subcellularLocation>
        <location evidence="1">Membrane</location>
        <topology evidence="1">Multi-pass membrane protein</topology>
    </subcellularLocation>
</comment>
<dbReference type="EMBL" id="QMQZ01000084">
    <property type="protein sequence ID" value="RLE51028.1"/>
    <property type="molecule type" value="Genomic_DNA"/>
</dbReference>
<dbReference type="Pfam" id="PF00528">
    <property type="entry name" value="BPD_transp_1"/>
    <property type="match status" value="1"/>
</dbReference>
<keyword evidence="5" id="KW-0813">Transport</keyword>
<dbReference type="GO" id="GO:0005886">
    <property type="term" value="C:plasma membrane"/>
    <property type="evidence" value="ECO:0007669"/>
    <property type="project" value="UniProtKB-SubCell"/>
</dbReference>